<reference evidence="1" key="1">
    <citation type="submission" date="2022-04" db="EMBL/GenBank/DDBJ databases">
        <title>Genome of the entomopathogenic fungus Entomophthora muscae.</title>
        <authorList>
            <person name="Elya C."/>
            <person name="Lovett B.R."/>
            <person name="Lee E."/>
            <person name="Macias A.M."/>
            <person name="Hajek A.E."/>
            <person name="De Bivort B.L."/>
            <person name="Kasson M.T."/>
            <person name="De Fine Licht H.H."/>
            <person name="Stajich J.E."/>
        </authorList>
    </citation>
    <scope>NUCLEOTIDE SEQUENCE</scope>
    <source>
        <strain evidence="1">Berkeley</strain>
    </source>
</reference>
<sequence length="225" mass="25385">MNHLIFLAVLTAFLGIGGHQHYQLHGPFNNPNGEYFYKEPAQLNSSNQYSWPTLVLPHSTQSVALTHAKEASEWAVTAYKDTQLDLVSLSEVYCVNSIALVWDVLEILSLKNILEMGQAHVTAYFCFPLEHTLSYLFDNLEREVLKLAVADVKAIKKNKILLADFRLAWSADKTGVPTAMELIFSKTKHEKSLVQYTISCVSLQKPFLGKSFIWLFTLDISFTLG</sequence>
<keyword evidence="2" id="KW-1185">Reference proteome</keyword>
<dbReference type="Proteomes" id="UP001165960">
    <property type="component" value="Unassembled WGS sequence"/>
</dbReference>
<name>A0ACC2U1F2_9FUNG</name>
<accession>A0ACC2U1F2</accession>
<protein>
    <submittedName>
        <fullName evidence="1">Uncharacterized protein</fullName>
    </submittedName>
</protein>
<comment type="caution">
    <text evidence="1">The sequence shown here is derived from an EMBL/GenBank/DDBJ whole genome shotgun (WGS) entry which is preliminary data.</text>
</comment>
<dbReference type="EMBL" id="QTSX02001537">
    <property type="protein sequence ID" value="KAJ9080623.1"/>
    <property type="molecule type" value="Genomic_DNA"/>
</dbReference>
<organism evidence="1 2">
    <name type="scientific">Entomophthora muscae</name>
    <dbReference type="NCBI Taxonomy" id="34485"/>
    <lineage>
        <taxon>Eukaryota</taxon>
        <taxon>Fungi</taxon>
        <taxon>Fungi incertae sedis</taxon>
        <taxon>Zoopagomycota</taxon>
        <taxon>Entomophthoromycotina</taxon>
        <taxon>Entomophthoromycetes</taxon>
        <taxon>Entomophthorales</taxon>
        <taxon>Entomophthoraceae</taxon>
        <taxon>Entomophthora</taxon>
    </lineage>
</organism>
<proteinExistence type="predicted"/>
<evidence type="ECO:0000313" key="2">
    <source>
        <dbReference type="Proteomes" id="UP001165960"/>
    </source>
</evidence>
<evidence type="ECO:0000313" key="1">
    <source>
        <dbReference type="EMBL" id="KAJ9080623.1"/>
    </source>
</evidence>
<gene>
    <name evidence="1" type="ORF">DSO57_1022896</name>
</gene>